<dbReference type="EMBL" id="CP007128">
    <property type="protein sequence ID" value="AHG88810.1"/>
    <property type="molecule type" value="Genomic_DNA"/>
</dbReference>
<keyword evidence="8" id="KW-1185">Reference proteome</keyword>
<feature type="binding site" evidence="4">
    <location>
        <position position="421"/>
    </location>
    <ligand>
        <name>Zn(2+)</name>
        <dbReference type="ChEBI" id="CHEBI:29105"/>
    </ligand>
</feature>
<feature type="active site" description="Proton acceptor" evidence="4">
    <location>
        <position position="386"/>
    </location>
</feature>
<dbReference type="STRING" id="861299.J421_1273"/>
<feature type="binding site" evidence="4">
    <location>
        <position position="386"/>
    </location>
    <ligand>
        <name>substrate</name>
    </ligand>
</feature>
<dbReference type="PANTHER" id="PTHR21256">
    <property type="entry name" value="HISTIDINOL DEHYDROGENASE HDH"/>
    <property type="match status" value="1"/>
</dbReference>
<dbReference type="NCBIfam" id="TIGR00069">
    <property type="entry name" value="hisD"/>
    <property type="match status" value="1"/>
</dbReference>
<dbReference type="RefSeq" id="WP_104022326.1">
    <property type="nucleotide sequence ID" value="NZ_CP007128.1"/>
</dbReference>
<comment type="catalytic activity">
    <reaction evidence="4">
        <text>L-histidinol + 2 NAD(+) + H2O = L-histidine + 2 NADH + 3 H(+)</text>
        <dbReference type="Rhea" id="RHEA:20641"/>
        <dbReference type="ChEBI" id="CHEBI:15377"/>
        <dbReference type="ChEBI" id="CHEBI:15378"/>
        <dbReference type="ChEBI" id="CHEBI:57540"/>
        <dbReference type="ChEBI" id="CHEBI:57595"/>
        <dbReference type="ChEBI" id="CHEBI:57699"/>
        <dbReference type="ChEBI" id="CHEBI:57945"/>
        <dbReference type="EC" id="1.1.1.23"/>
    </reaction>
</comment>
<evidence type="ECO:0000256" key="3">
    <source>
        <dbReference type="ARBA" id="ARBA00023002"/>
    </source>
</evidence>
<dbReference type="PRINTS" id="PR00083">
    <property type="entry name" value="HOLDHDRGNASE"/>
</dbReference>
<accession>W0REQ8</accession>
<dbReference type="eggNOG" id="COG0141">
    <property type="taxonomic scope" value="Bacteria"/>
</dbReference>
<dbReference type="InterPro" id="IPR001692">
    <property type="entry name" value="Histidinol_DH_CS"/>
</dbReference>
<dbReference type="PATRIC" id="fig|861299.3.peg.1292"/>
<evidence type="ECO:0000256" key="6">
    <source>
        <dbReference type="SAM" id="MobiDB-lite"/>
    </source>
</evidence>
<name>W0REQ8_9BACT</name>
<evidence type="ECO:0000256" key="5">
    <source>
        <dbReference type="RuleBase" id="RU004175"/>
    </source>
</evidence>
<dbReference type="PROSITE" id="PS00611">
    <property type="entry name" value="HISOL_DEHYDROGENASE"/>
    <property type="match status" value="1"/>
</dbReference>
<dbReference type="Gene3D" id="1.20.5.1300">
    <property type="match status" value="1"/>
</dbReference>
<dbReference type="OrthoDB" id="9805269at2"/>
<keyword evidence="4" id="KW-0368">Histidine biosynthesis</keyword>
<protein>
    <recommendedName>
        <fullName evidence="4">Histidinol dehydrogenase</fullName>
        <shortName evidence="4">HDH</shortName>
        <ecNumber evidence="4">1.1.1.23</ecNumber>
    </recommendedName>
</protein>
<dbReference type="HAMAP" id="MF_01024">
    <property type="entry name" value="HisD"/>
    <property type="match status" value="1"/>
</dbReference>
<comment type="function">
    <text evidence="4">Catalyzes the sequential NAD-dependent oxidations of L-histidinol to L-histidinaldehyde and then to L-histidine.</text>
</comment>
<dbReference type="GO" id="GO:0000105">
    <property type="term" value="P:L-histidine biosynthetic process"/>
    <property type="evidence" value="ECO:0007669"/>
    <property type="project" value="UniProtKB-UniRule"/>
</dbReference>
<dbReference type="InParanoid" id="W0REQ8"/>
<feature type="compositionally biased region" description="Low complexity" evidence="6">
    <location>
        <begin position="49"/>
        <end position="58"/>
    </location>
</feature>
<dbReference type="InterPro" id="IPR016161">
    <property type="entry name" value="Ald_DH/histidinol_DH"/>
</dbReference>
<proteinExistence type="inferred from homology"/>
<dbReference type="PANTHER" id="PTHR21256:SF2">
    <property type="entry name" value="HISTIDINE BIOSYNTHESIS TRIFUNCTIONAL PROTEIN"/>
    <property type="match status" value="1"/>
</dbReference>
<feature type="region of interest" description="Disordered" evidence="6">
    <location>
        <begin position="1"/>
        <end position="67"/>
    </location>
</feature>
<feature type="binding site" evidence="4">
    <location>
        <position position="480"/>
    </location>
    <ligand>
        <name>substrate</name>
    </ligand>
</feature>
<keyword evidence="3 4" id="KW-0560">Oxidoreductase</keyword>
<feature type="binding site" evidence="4">
    <location>
        <position position="317"/>
    </location>
    <ligand>
        <name>substrate</name>
    </ligand>
</feature>
<dbReference type="HOGENOM" id="CLU_006732_3_1_0"/>
<evidence type="ECO:0000256" key="4">
    <source>
        <dbReference type="HAMAP-Rule" id="MF_01024"/>
    </source>
</evidence>
<dbReference type="SUPFAM" id="SSF53720">
    <property type="entry name" value="ALDH-like"/>
    <property type="match status" value="1"/>
</dbReference>
<feature type="binding site" evidence="4">
    <location>
        <position position="320"/>
    </location>
    <ligand>
        <name>Zn(2+)</name>
        <dbReference type="ChEBI" id="CHEBI:29105"/>
    </ligand>
</feature>
<feature type="binding site" evidence="4">
    <location>
        <position position="475"/>
    </location>
    <ligand>
        <name>substrate</name>
    </ligand>
</feature>
<dbReference type="Gene3D" id="3.40.50.1980">
    <property type="entry name" value="Nitrogenase molybdenum iron protein domain"/>
    <property type="match status" value="2"/>
</dbReference>
<comment type="caution">
    <text evidence="4">Lacks conserved residue(s) required for the propagation of feature annotation.</text>
</comment>
<dbReference type="EC" id="1.1.1.23" evidence="4"/>
<comment type="pathway">
    <text evidence="4">Amino-acid biosynthesis; L-histidine biosynthesis; L-histidine from 5-phospho-alpha-D-ribose 1-diphosphate: step 9/9.</text>
</comment>
<comment type="cofactor">
    <cofactor evidence="4">
        <name>Zn(2+)</name>
        <dbReference type="ChEBI" id="CHEBI:29105"/>
    </cofactor>
    <text evidence="4">Binds 1 zinc ion per subunit.</text>
</comment>
<evidence type="ECO:0000256" key="2">
    <source>
        <dbReference type="ARBA" id="ARBA00022833"/>
    </source>
</evidence>
<evidence type="ECO:0000313" key="8">
    <source>
        <dbReference type="Proteomes" id="UP000019151"/>
    </source>
</evidence>
<gene>
    <name evidence="4" type="primary">hisD</name>
    <name evidence="7" type="ORF">J421_1273</name>
</gene>
<organism evidence="7 8">
    <name type="scientific">Gemmatirosa kalamazoonensis</name>
    <dbReference type="NCBI Taxonomy" id="861299"/>
    <lineage>
        <taxon>Bacteria</taxon>
        <taxon>Pseudomonadati</taxon>
        <taxon>Gemmatimonadota</taxon>
        <taxon>Gemmatimonadia</taxon>
        <taxon>Gemmatimonadales</taxon>
        <taxon>Gemmatimonadaceae</taxon>
        <taxon>Gemmatirosa</taxon>
    </lineage>
</organism>
<dbReference type="FunFam" id="3.40.50.1980:FF:000001">
    <property type="entry name" value="Histidinol dehydrogenase"/>
    <property type="match status" value="1"/>
</dbReference>
<evidence type="ECO:0000313" key="7">
    <source>
        <dbReference type="EMBL" id="AHG88810.1"/>
    </source>
</evidence>
<keyword evidence="1 4" id="KW-0479">Metal-binding</keyword>
<dbReference type="GO" id="GO:0004399">
    <property type="term" value="F:histidinol dehydrogenase activity"/>
    <property type="evidence" value="ECO:0007669"/>
    <property type="project" value="UniProtKB-UniRule"/>
</dbReference>
<feature type="binding site" evidence="4">
    <location>
        <position position="317"/>
    </location>
    <ligand>
        <name>Zn(2+)</name>
        <dbReference type="ChEBI" id="CHEBI:29105"/>
    </ligand>
</feature>
<feature type="binding site" evidence="4">
    <location>
        <position position="320"/>
    </location>
    <ligand>
        <name>substrate</name>
    </ligand>
</feature>
<feature type="binding site" evidence="4">
    <location>
        <position position="421"/>
    </location>
    <ligand>
        <name>substrate</name>
    </ligand>
</feature>
<feature type="active site" description="Proton acceptor" evidence="4">
    <location>
        <position position="385"/>
    </location>
</feature>
<dbReference type="AlphaFoldDB" id="W0REQ8"/>
<dbReference type="FunCoup" id="W0REQ8">
    <property type="interactions" value="502"/>
</dbReference>
<dbReference type="CDD" id="cd06572">
    <property type="entry name" value="Histidinol_dh"/>
    <property type="match status" value="1"/>
</dbReference>
<keyword evidence="4" id="KW-0520">NAD</keyword>
<dbReference type="InterPro" id="IPR012131">
    <property type="entry name" value="Hstdl_DH"/>
</dbReference>
<dbReference type="Proteomes" id="UP000019151">
    <property type="component" value="Chromosome"/>
</dbReference>
<feature type="binding site" evidence="4">
    <location>
        <position position="480"/>
    </location>
    <ligand>
        <name>Zn(2+)</name>
        <dbReference type="ChEBI" id="CHEBI:29105"/>
    </ligand>
</feature>
<comment type="similarity">
    <text evidence="4 5">Belongs to the histidinol dehydrogenase family.</text>
</comment>
<keyword evidence="4" id="KW-0028">Amino-acid biosynthesis</keyword>
<dbReference type="KEGG" id="gba:J421_1273"/>
<dbReference type="Pfam" id="PF00815">
    <property type="entry name" value="Histidinol_dh"/>
    <property type="match status" value="1"/>
</dbReference>
<feature type="region of interest" description="Disordered" evidence="6">
    <location>
        <begin position="505"/>
        <end position="525"/>
    </location>
</feature>
<dbReference type="GO" id="GO:0051287">
    <property type="term" value="F:NAD binding"/>
    <property type="evidence" value="ECO:0007669"/>
    <property type="project" value="InterPro"/>
</dbReference>
<evidence type="ECO:0000256" key="1">
    <source>
        <dbReference type="ARBA" id="ARBA00022723"/>
    </source>
</evidence>
<reference evidence="7 8" key="1">
    <citation type="journal article" date="2014" name="Genome Announc.">
        <title>Genome Sequence and Methylome of Soil Bacterium Gemmatirosa kalamazoonensis KBS708T, a Member of the Rarely Cultivated Gemmatimonadetes Phylum.</title>
        <authorList>
            <person name="Debruyn J.M."/>
            <person name="Radosevich M."/>
            <person name="Wommack K.E."/>
            <person name="Polson S.W."/>
            <person name="Hauser L.J."/>
            <person name="Fawaz M.N."/>
            <person name="Korlach J."/>
            <person name="Tsai Y.C."/>
        </authorList>
    </citation>
    <scope>NUCLEOTIDE SEQUENCE [LARGE SCALE GENOMIC DNA]</scope>
    <source>
        <strain evidence="7 8">KBS708</strain>
    </source>
</reference>
<sequence>MRERDTTSGTRDSGLGTRDDDARFVSAGVDADLHAADAESGVPLSSDGSPESRVPSPESRLRFTGRVDSLGAEDRRRLTDRSTSSDDAVRARTAEIVQRVRRDGDAALVALARELDRATLPSIEVPREEWRAALEGMDAGLRRAMERTIRNISTVHAAFRPKATEVEPERGIVVGRRPDPLKRVGVYAPGGRAAYPSSVFMGVVPARVAGVEQIVLCSPPSEDGLPSSVVLAAAALAEVDRVFALGGAGAIAAMAYGTATVPRVDRIVGPGNAYVAEAKLQVAGVCAIDSPAGPSELLVLADHTADPALVAREMIAQAEHDPMTAVVCVAIGDETAEQVTAALTEQVPDAERRAIVERALAGQGGVLVAQTYDEAVAFANEYAPEHLLLTIGEPEISMVLARLRNAGTVFLGETSSVAYGDYMTGANHVLPTGGLARSYSGLSTLDFVRWTTYQRVSPRAADRLAYDVGRLADAEGLPGHAAAARAWLKPKHAHMKRHALNSAAKRIRNAEPSVERGAESVEDNS</sequence>
<dbReference type="UniPathway" id="UPA00031">
    <property type="reaction ID" value="UER00014"/>
</dbReference>
<dbReference type="GO" id="GO:0005737">
    <property type="term" value="C:cytoplasm"/>
    <property type="evidence" value="ECO:0007669"/>
    <property type="project" value="TreeGrafter"/>
</dbReference>
<feature type="binding site" evidence="4">
    <location>
        <position position="295"/>
    </location>
    <ligand>
        <name>substrate</name>
    </ligand>
</feature>
<keyword evidence="2 4" id="KW-0862">Zinc</keyword>
<dbReference type="GO" id="GO:0008270">
    <property type="term" value="F:zinc ion binding"/>
    <property type="evidence" value="ECO:0007669"/>
    <property type="project" value="UniProtKB-UniRule"/>
</dbReference>